<dbReference type="EMBL" id="JAIVGD010000001">
    <property type="protein sequence ID" value="KAH0780858.1"/>
    <property type="molecule type" value="Genomic_DNA"/>
</dbReference>
<sequence>MDVSEDESVGCYKVEPPQVQEGSSDNLPDNASLNELFSHFYQPEGNEVGSNSTLDEGLDFSYGPDQIFEQAADDLNENDEIAPARGNAENPNSDGSEAAGGGNRRRRAATVEEETLMDKRQRRMIRNRASAQRSRARKQAYTAELEAQLDQVRDENERLKLLLEEKKEEPTEPTKAQWTMANKLKKLRKSVSW</sequence>
<evidence type="ECO:0000256" key="2">
    <source>
        <dbReference type="ARBA" id="ARBA00023125"/>
    </source>
</evidence>
<dbReference type="InterPro" id="IPR046347">
    <property type="entry name" value="bZIP_sf"/>
</dbReference>
<proteinExistence type="predicted"/>
<keyword evidence="7" id="KW-1185">Reference proteome</keyword>
<dbReference type="InterPro" id="IPR043452">
    <property type="entry name" value="BZIP46-like"/>
</dbReference>
<dbReference type="Gene3D" id="1.20.5.170">
    <property type="match status" value="1"/>
</dbReference>
<dbReference type="PROSITE" id="PS50217">
    <property type="entry name" value="BZIP"/>
    <property type="match status" value="1"/>
</dbReference>
<dbReference type="SUPFAM" id="SSF57959">
    <property type="entry name" value="Leucine zipper domain"/>
    <property type="match status" value="1"/>
</dbReference>
<accession>A0ABQ7WJH9</accession>
<comment type="subcellular location">
    <subcellularLocation>
        <location evidence="1">Nucleus</location>
    </subcellularLocation>
</comment>
<dbReference type="Pfam" id="PF00170">
    <property type="entry name" value="bZIP_1"/>
    <property type="match status" value="1"/>
</dbReference>
<feature type="domain" description="BZIP" evidence="5">
    <location>
        <begin position="117"/>
        <end position="169"/>
    </location>
</feature>
<comment type="caution">
    <text evidence="6">The sequence shown here is derived from an EMBL/GenBank/DDBJ whole genome shotgun (WGS) entry which is preliminary data.</text>
</comment>
<evidence type="ECO:0000256" key="1">
    <source>
        <dbReference type="ARBA" id="ARBA00004123"/>
    </source>
</evidence>
<organism evidence="6 7">
    <name type="scientific">Solanum tuberosum</name>
    <name type="common">Potato</name>
    <dbReference type="NCBI Taxonomy" id="4113"/>
    <lineage>
        <taxon>Eukaryota</taxon>
        <taxon>Viridiplantae</taxon>
        <taxon>Streptophyta</taxon>
        <taxon>Embryophyta</taxon>
        <taxon>Tracheophyta</taxon>
        <taxon>Spermatophyta</taxon>
        <taxon>Magnoliopsida</taxon>
        <taxon>eudicotyledons</taxon>
        <taxon>Gunneridae</taxon>
        <taxon>Pentapetalae</taxon>
        <taxon>asterids</taxon>
        <taxon>lamiids</taxon>
        <taxon>Solanales</taxon>
        <taxon>Solanaceae</taxon>
        <taxon>Solanoideae</taxon>
        <taxon>Solaneae</taxon>
        <taxon>Solanum</taxon>
    </lineage>
</organism>
<name>A0ABQ7WJH9_SOLTU</name>
<reference evidence="6 7" key="1">
    <citation type="journal article" date="2021" name="bioRxiv">
        <title>Chromosome-scale and haplotype-resolved genome assembly of a tetraploid potato cultivar.</title>
        <authorList>
            <person name="Sun H."/>
            <person name="Jiao W.-B."/>
            <person name="Krause K."/>
            <person name="Campoy J.A."/>
            <person name="Goel M."/>
            <person name="Folz-Donahue K."/>
            <person name="Kukat C."/>
            <person name="Huettel B."/>
            <person name="Schneeberger K."/>
        </authorList>
    </citation>
    <scope>NUCLEOTIDE SEQUENCE [LARGE SCALE GENOMIC DNA]</scope>
    <source>
        <strain evidence="6">SolTubOtavaFocal</strain>
        <tissue evidence="6">Leaves</tissue>
    </source>
</reference>
<dbReference type="InterPro" id="IPR004827">
    <property type="entry name" value="bZIP"/>
</dbReference>
<evidence type="ECO:0000313" key="7">
    <source>
        <dbReference type="Proteomes" id="UP000826656"/>
    </source>
</evidence>
<feature type="region of interest" description="Disordered" evidence="4">
    <location>
        <begin position="1"/>
        <end position="30"/>
    </location>
</feature>
<dbReference type="PROSITE" id="PS00036">
    <property type="entry name" value="BZIP_BASIC"/>
    <property type="match status" value="1"/>
</dbReference>
<evidence type="ECO:0000256" key="4">
    <source>
        <dbReference type="SAM" id="MobiDB-lite"/>
    </source>
</evidence>
<dbReference type="CDD" id="cd14707">
    <property type="entry name" value="bZIP_plant_BZIP46"/>
    <property type="match status" value="1"/>
</dbReference>
<dbReference type="SMART" id="SM00338">
    <property type="entry name" value="BRLZ"/>
    <property type="match status" value="1"/>
</dbReference>
<evidence type="ECO:0000259" key="5">
    <source>
        <dbReference type="PROSITE" id="PS50217"/>
    </source>
</evidence>
<dbReference type="Proteomes" id="UP000826656">
    <property type="component" value="Unassembled WGS sequence"/>
</dbReference>
<dbReference type="PANTHER" id="PTHR22952">
    <property type="entry name" value="CAMP-RESPONSE ELEMENT BINDING PROTEIN-RELATED"/>
    <property type="match status" value="1"/>
</dbReference>
<feature type="compositionally biased region" description="Acidic residues" evidence="4">
    <location>
        <begin position="71"/>
        <end position="80"/>
    </location>
</feature>
<feature type="region of interest" description="Disordered" evidence="4">
    <location>
        <begin position="42"/>
        <end position="61"/>
    </location>
</feature>
<keyword evidence="2" id="KW-0238">DNA-binding</keyword>
<gene>
    <name evidence="6" type="ORF">KY290_000456</name>
</gene>
<evidence type="ECO:0000256" key="3">
    <source>
        <dbReference type="ARBA" id="ARBA00023242"/>
    </source>
</evidence>
<protein>
    <recommendedName>
        <fullName evidence="5">BZIP domain-containing protein</fullName>
    </recommendedName>
</protein>
<dbReference type="PANTHER" id="PTHR22952:SF446">
    <property type="entry name" value="ABSCISIC ACID-INSENSITIVE 5-LIKE PROTEIN 5-RELATED"/>
    <property type="match status" value="1"/>
</dbReference>
<feature type="compositionally biased region" description="Polar residues" evidence="4">
    <location>
        <begin position="20"/>
        <end position="30"/>
    </location>
</feature>
<keyword evidence="3" id="KW-0539">Nucleus</keyword>
<feature type="region of interest" description="Disordered" evidence="4">
    <location>
        <begin position="66"/>
        <end position="137"/>
    </location>
</feature>
<evidence type="ECO:0000313" key="6">
    <source>
        <dbReference type="EMBL" id="KAH0780858.1"/>
    </source>
</evidence>